<dbReference type="InterPro" id="IPR056124">
    <property type="entry name" value="DUF7707"/>
</dbReference>
<dbReference type="OMA" id="CSAQRNT"/>
<dbReference type="PANTHER" id="PTHR38118:SF2">
    <property type="entry name" value="CDP-ALCOHOL PHOSPHATIDYLTRANSFERASE PROTEIN"/>
    <property type="match status" value="1"/>
</dbReference>
<evidence type="ECO:0000259" key="3">
    <source>
        <dbReference type="Pfam" id="PF24808"/>
    </source>
</evidence>
<feature type="region of interest" description="Disordered" evidence="1">
    <location>
        <begin position="138"/>
        <end position="168"/>
    </location>
</feature>
<dbReference type="PANTHER" id="PTHR38118">
    <property type="entry name" value="ANCHORED CELL WALL PROTEIN 11-RELATED"/>
    <property type="match status" value="1"/>
</dbReference>
<evidence type="ECO:0000256" key="1">
    <source>
        <dbReference type="SAM" id="MobiDB-lite"/>
    </source>
</evidence>
<name>S8A3J1_DACHA</name>
<sequence>MIAPILLAIASLASLSAAQVGLGNQTIVPTSVDVNTRNGWCIAEKNTCTTLCNKNWQTNDCDINTLAVNGTCVCSDGSEPDLVNYRDTLPFFICQAYIAQCVAGNATEPTLQEICRNSNTCGNLDPADFVASTTLKSTSAPTTSADSTNTGAPVTTTGASTSSPTTSPNAAAAIEAGSTGLMRAFALIAALGLAGAGLVL</sequence>
<evidence type="ECO:0000313" key="5">
    <source>
        <dbReference type="Proteomes" id="UP000015100"/>
    </source>
</evidence>
<keyword evidence="2" id="KW-0732">Signal</keyword>
<reference evidence="5" key="2">
    <citation type="submission" date="2013-04" db="EMBL/GenBank/DDBJ databases">
        <title>Genomic mechanisms accounting for the adaptation to parasitism in nematode-trapping fungi.</title>
        <authorList>
            <person name="Ahren D.G."/>
        </authorList>
    </citation>
    <scope>NUCLEOTIDE SEQUENCE [LARGE SCALE GENOMIC DNA]</scope>
    <source>
        <strain evidence="5">CBS 200.50</strain>
    </source>
</reference>
<dbReference type="Proteomes" id="UP000015100">
    <property type="component" value="Unassembled WGS sequence"/>
</dbReference>
<comment type="caution">
    <text evidence="4">The sequence shown here is derived from an EMBL/GenBank/DDBJ whole genome shotgun (WGS) entry which is preliminary data.</text>
</comment>
<dbReference type="AlphaFoldDB" id="S8A3J1"/>
<feature type="chain" id="PRO_5004560184" description="DUF7707 domain-containing protein" evidence="2">
    <location>
        <begin position="19"/>
        <end position="200"/>
    </location>
</feature>
<dbReference type="HOGENOM" id="CLU_084512_1_2_1"/>
<dbReference type="eggNOG" id="ENOG502SSWV">
    <property type="taxonomic scope" value="Eukaryota"/>
</dbReference>
<feature type="domain" description="DUF7707" evidence="3">
    <location>
        <begin position="26"/>
        <end position="126"/>
    </location>
</feature>
<evidence type="ECO:0000256" key="2">
    <source>
        <dbReference type="SAM" id="SignalP"/>
    </source>
</evidence>
<proteinExistence type="predicted"/>
<dbReference type="OrthoDB" id="2121879at2759"/>
<dbReference type="EMBL" id="AQGS01000631">
    <property type="protein sequence ID" value="EPS37590.1"/>
    <property type="molecule type" value="Genomic_DNA"/>
</dbReference>
<keyword evidence="5" id="KW-1185">Reference proteome</keyword>
<reference evidence="4 5" key="1">
    <citation type="journal article" date="2013" name="PLoS Genet.">
        <title>Genomic mechanisms accounting for the adaptation to parasitism in nematode-trapping fungi.</title>
        <authorList>
            <person name="Meerupati T."/>
            <person name="Andersson K.M."/>
            <person name="Friman E."/>
            <person name="Kumar D."/>
            <person name="Tunlid A."/>
            <person name="Ahren D."/>
        </authorList>
    </citation>
    <scope>NUCLEOTIDE SEQUENCE [LARGE SCALE GENOMIC DNA]</scope>
    <source>
        <strain evidence="4 5">CBS 200.50</strain>
    </source>
</reference>
<feature type="signal peptide" evidence="2">
    <location>
        <begin position="1"/>
        <end position="18"/>
    </location>
</feature>
<protein>
    <recommendedName>
        <fullName evidence="3">DUF7707 domain-containing protein</fullName>
    </recommendedName>
</protein>
<accession>S8A3J1</accession>
<dbReference type="Pfam" id="PF24808">
    <property type="entry name" value="DUF7707"/>
    <property type="match status" value="1"/>
</dbReference>
<gene>
    <name evidence="4" type="ORF">H072_8711</name>
</gene>
<evidence type="ECO:0000313" key="4">
    <source>
        <dbReference type="EMBL" id="EPS37590.1"/>
    </source>
</evidence>
<organism evidence="4 5">
    <name type="scientific">Dactylellina haptotyla (strain CBS 200.50)</name>
    <name type="common">Nematode-trapping fungus</name>
    <name type="synonym">Monacrosporium haptotylum</name>
    <dbReference type="NCBI Taxonomy" id="1284197"/>
    <lineage>
        <taxon>Eukaryota</taxon>
        <taxon>Fungi</taxon>
        <taxon>Dikarya</taxon>
        <taxon>Ascomycota</taxon>
        <taxon>Pezizomycotina</taxon>
        <taxon>Orbiliomycetes</taxon>
        <taxon>Orbiliales</taxon>
        <taxon>Orbiliaceae</taxon>
        <taxon>Dactylellina</taxon>
    </lineage>
</organism>